<evidence type="ECO:0000256" key="2">
    <source>
        <dbReference type="ARBA" id="ARBA00022803"/>
    </source>
</evidence>
<dbReference type="Pfam" id="PF14559">
    <property type="entry name" value="TPR_19"/>
    <property type="match status" value="1"/>
</dbReference>
<dbReference type="SUPFAM" id="SSF48452">
    <property type="entry name" value="TPR-like"/>
    <property type="match status" value="1"/>
</dbReference>
<name>A0ABV2TDN8_9BACT</name>
<gene>
    <name evidence="5" type="ORF">ABR189_27440</name>
</gene>
<evidence type="ECO:0000313" key="5">
    <source>
        <dbReference type="EMBL" id="MET7001146.1"/>
    </source>
</evidence>
<keyword evidence="2" id="KW-0802">TPR repeat</keyword>
<comment type="caution">
    <text evidence="5">The sequence shown here is derived from an EMBL/GenBank/DDBJ whole genome shotgun (WGS) entry which is preliminary data.</text>
</comment>
<organism evidence="5 6">
    <name type="scientific">Chitinophaga defluvii</name>
    <dbReference type="NCBI Taxonomy" id="3163343"/>
    <lineage>
        <taxon>Bacteria</taxon>
        <taxon>Pseudomonadati</taxon>
        <taxon>Bacteroidota</taxon>
        <taxon>Chitinophagia</taxon>
        <taxon>Chitinophagales</taxon>
        <taxon>Chitinophagaceae</taxon>
        <taxon>Chitinophaga</taxon>
    </lineage>
</organism>
<accession>A0ABV2TDN8</accession>
<evidence type="ECO:0000256" key="1">
    <source>
        <dbReference type="ARBA" id="ARBA00022737"/>
    </source>
</evidence>
<keyword evidence="6" id="KW-1185">Reference proteome</keyword>
<dbReference type="InterPro" id="IPR011990">
    <property type="entry name" value="TPR-like_helical_dom_sf"/>
</dbReference>
<dbReference type="SMART" id="SM00028">
    <property type="entry name" value="TPR"/>
    <property type="match status" value="3"/>
</dbReference>
<evidence type="ECO:0000256" key="3">
    <source>
        <dbReference type="SAM" id="MobiDB-lite"/>
    </source>
</evidence>
<keyword evidence="1" id="KW-0677">Repeat</keyword>
<protein>
    <submittedName>
        <fullName evidence="5">Tetratricopeptide repeat protein</fullName>
    </submittedName>
</protein>
<dbReference type="Gene3D" id="1.25.40.10">
    <property type="entry name" value="Tetratricopeptide repeat domain"/>
    <property type="match status" value="3"/>
</dbReference>
<sequence>MNRRKSLIVALLCVANGVMAQSVEDGLKDLYYGKYQSAKQNLEKVIAAKPTDDKAYYYLGIAQLGLEDQAGAEATFQKGLQAVPASALLQAGMGRIDLLKGNAAAAKQKFEAASTATEGRDGDVARAIADANTEVPKVGDRGYALTIMEKLLNNEGRKKKQQYTPIAADYIELGDAYRMLGGENGGKAITTYEKALEVDPNNAEAVTKQGMVNYNAKLKQQAVADWSKATNMDSKYGPAYFQLFEFYITPIKDQLSWDRAADYLQKYIDAADPADKQKTDYYLAAISFYKKDYDAAINKAKSVIPQAGEAYKGKFTRLLGDAHLQKGDSLTAKQVMDEYVQAVGEGKLVADDYKLLSAIYGKVKEQDSAKAVVIDSLASLYLEKYALADTAKDAERYRNVAESFKNLRDYKRAAEWYGKLVNDFTDEQNTGKIQDYFFKGTWELYDRQYDNADATFAKFIEKYPAQEILGNYWRGRAQMGKDTEAKEGLAIPYFQKFFDLGGEAKTKPRDLMFAYQYMMIYYYNKEDKDNLKIWEDKVLSIDPNNATVKAIQENMASREKAAARPASGNGKQGQNKK</sequence>
<evidence type="ECO:0000313" key="6">
    <source>
        <dbReference type="Proteomes" id="UP001549749"/>
    </source>
</evidence>
<dbReference type="EMBL" id="JBEXAC010000003">
    <property type="protein sequence ID" value="MET7001146.1"/>
    <property type="molecule type" value="Genomic_DNA"/>
</dbReference>
<feature type="signal peptide" evidence="4">
    <location>
        <begin position="1"/>
        <end position="20"/>
    </location>
</feature>
<keyword evidence="4" id="KW-0732">Signal</keyword>
<dbReference type="PANTHER" id="PTHR45586:SF1">
    <property type="entry name" value="LIPOPOLYSACCHARIDE ASSEMBLY PROTEIN B"/>
    <property type="match status" value="1"/>
</dbReference>
<dbReference type="InterPro" id="IPR019734">
    <property type="entry name" value="TPR_rpt"/>
</dbReference>
<dbReference type="Proteomes" id="UP001549749">
    <property type="component" value="Unassembled WGS sequence"/>
</dbReference>
<dbReference type="InterPro" id="IPR051012">
    <property type="entry name" value="CellSynth/LPSAsmb/PSIAsmb"/>
</dbReference>
<dbReference type="RefSeq" id="WP_354663719.1">
    <property type="nucleotide sequence ID" value="NZ_JBEXAC010000003.1"/>
</dbReference>
<proteinExistence type="predicted"/>
<feature type="chain" id="PRO_5046161137" evidence="4">
    <location>
        <begin position="21"/>
        <end position="577"/>
    </location>
</feature>
<dbReference type="PANTHER" id="PTHR45586">
    <property type="entry name" value="TPR REPEAT-CONTAINING PROTEIN PA4667"/>
    <property type="match status" value="1"/>
</dbReference>
<feature type="region of interest" description="Disordered" evidence="3">
    <location>
        <begin position="553"/>
        <end position="577"/>
    </location>
</feature>
<reference evidence="5 6" key="1">
    <citation type="submission" date="2024-06" db="EMBL/GenBank/DDBJ databases">
        <title>Chitinophaga defluvii sp. nov., isolated from municipal sewage.</title>
        <authorList>
            <person name="Zhang L."/>
        </authorList>
    </citation>
    <scope>NUCLEOTIDE SEQUENCE [LARGE SCALE GENOMIC DNA]</scope>
    <source>
        <strain evidence="5 6">H8</strain>
    </source>
</reference>
<evidence type="ECO:0000256" key="4">
    <source>
        <dbReference type="SAM" id="SignalP"/>
    </source>
</evidence>